<dbReference type="STRING" id="67801.A0A1B0B5M0"/>
<protein>
    <recommendedName>
        <fullName evidence="2">DNA-directed RNA polymerase</fullName>
        <ecNumber evidence="2">2.7.7.6</ecNumber>
    </recommendedName>
</protein>
<evidence type="ECO:0000256" key="2">
    <source>
        <dbReference type="ARBA" id="ARBA00012418"/>
    </source>
</evidence>
<organism evidence="8 9">
    <name type="scientific">Glossina palpalis gambiensis</name>
    <dbReference type="NCBI Taxonomy" id="67801"/>
    <lineage>
        <taxon>Eukaryota</taxon>
        <taxon>Metazoa</taxon>
        <taxon>Ecdysozoa</taxon>
        <taxon>Arthropoda</taxon>
        <taxon>Hexapoda</taxon>
        <taxon>Insecta</taxon>
        <taxon>Pterygota</taxon>
        <taxon>Neoptera</taxon>
        <taxon>Endopterygota</taxon>
        <taxon>Diptera</taxon>
        <taxon>Brachycera</taxon>
        <taxon>Muscomorpha</taxon>
        <taxon>Hippoboscoidea</taxon>
        <taxon>Glossinidae</taxon>
        <taxon>Glossina</taxon>
    </lineage>
</organism>
<evidence type="ECO:0000256" key="1">
    <source>
        <dbReference type="ARBA" id="ARBA00006835"/>
    </source>
</evidence>
<dbReference type="GO" id="GO:0006351">
    <property type="term" value="P:DNA-templated transcription"/>
    <property type="evidence" value="ECO:0007669"/>
    <property type="project" value="InterPro"/>
</dbReference>
<dbReference type="Pfam" id="PF00562">
    <property type="entry name" value="RNA_pol_Rpb2_6"/>
    <property type="match status" value="1"/>
</dbReference>
<dbReference type="AlphaFoldDB" id="A0A1B0B5M0"/>
<dbReference type="InterPro" id="IPR015712">
    <property type="entry name" value="DNA-dir_RNA_pol_su2"/>
</dbReference>
<keyword evidence="9" id="KW-1185">Reference proteome</keyword>
<dbReference type="EMBL" id="JXJN01008770">
    <property type="status" value="NOT_ANNOTATED_CDS"/>
    <property type="molecule type" value="Genomic_DNA"/>
</dbReference>
<evidence type="ECO:0000256" key="4">
    <source>
        <dbReference type="ARBA" id="ARBA00022679"/>
    </source>
</evidence>
<dbReference type="VEuPathDB" id="VectorBase:GPPI019644"/>
<accession>A0A1B0B5M0</accession>
<reference evidence="9" key="1">
    <citation type="submission" date="2015-01" db="EMBL/GenBank/DDBJ databases">
        <authorList>
            <person name="Aksoy S."/>
            <person name="Warren W."/>
            <person name="Wilson R.K."/>
        </authorList>
    </citation>
    <scope>NUCLEOTIDE SEQUENCE [LARGE SCALE GENOMIC DNA]</scope>
    <source>
        <strain evidence="9">IAEA</strain>
    </source>
</reference>
<keyword evidence="3" id="KW-0240">DNA-directed RNA polymerase</keyword>
<dbReference type="Gene3D" id="2.40.270.10">
    <property type="entry name" value="DNA-directed RNA polymerase, subunit 2, domain 6"/>
    <property type="match status" value="1"/>
</dbReference>
<evidence type="ECO:0000313" key="9">
    <source>
        <dbReference type="Proteomes" id="UP000092460"/>
    </source>
</evidence>
<evidence type="ECO:0000256" key="3">
    <source>
        <dbReference type="ARBA" id="ARBA00022478"/>
    </source>
</evidence>
<name>A0A1B0B5M0_9MUSC</name>
<dbReference type="InterPro" id="IPR007120">
    <property type="entry name" value="DNA-dir_RNAP_su2_dom"/>
</dbReference>
<dbReference type="Proteomes" id="UP000092460">
    <property type="component" value="Unassembled WGS sequence"/>
</dbReference>
<dbReference type="GO" id="GO:0003899">
    <property type="term" value="F:DNA-directed RNA polymerase activity"/>
    <property type="evidence" value="ECO:0007669"/>
    <property type="project" value="UniProtKB-EC"/>
</dbReference>
<reference evidence="8" key="2">
    <citation type="submission" date="2020-05" db="UniProtKB">
        <authorList>
            <consortium name="EnsemblMetazoa"/>
        </authorList>
    </citation>
    <scope>IDENTIFICATION</scope>
    <source>
        <strain evidence="8">IAEA</strain>
    </source>
</reference>
<evidence type="ECO:0000256" key="5">
    <source>
        <dbReference type="ARBA" id="ARBA00022695"/>
    </source>
</evidence>
<evidence type="ECO:0000259" key="7">
    <source>
        <dbReference type="Pfam" id="PF00562"/>
    </source>
</evidence>
<dbReference type="GO" id="GO:0032549">
    <property type="term" value="F:ribonucleoside binding"/>
    <property type="evidence" value="ECO:0007669"/>
    <property type="project" value="InterPro"/>
</dbReference>
<dbReference type="InterPro" id="IPR037033">
    <property type="entry name" value="DNA-dir_RNAP_su2_hyb_sf"/>
</dbReference>
<keyword evidence="6" id="KW-0804">Transcription</keyword>
<dbReference type="SUPFAM" id="SSF64484">
    <property type="entry name" value="beta and beta-prime subunits of DNA dependent RNA-polymerase"/>
    <property type="match status" value="1"/>
</dbReference>
<dbReference type="EnsemblMetazoa" id="GPPI019644-RA">
    <property type="protein sequence ID" value="GPPI019644-PA"/>
    <property type="gene ID" value="GPPI019644"/>
</dbReference>
<keyword evidence="5" id="KW-0548">Nucleotidyltransferase</keyword>
<feature type="domain" description="DNA-directed RNA polymerase subunit 2 hybrid-binding" evidence="7">
    <location>
        <begin position="1"/>
        <end position="75"/>
    </location>
</feature>
<dbReference type="PANTHER" id="PTHR20856">
    <property type="entry name" value="DNA-DIRECTED RNA POLYMERASE I SUBUNIT 2"/>
    <property type="match status" value="1"/>
</dbReference>
<proteinExistence type="inferred from homology"/>
<evidence type="ECO:0000313" key="8">
    <source>
        <dbReference type="EnsemblMetazoa" id="GPPI019644-PA"/>
    </source>
</evidence>
<comment type="similarity">
    <text evidence="1">Belongs to the RNA polymerase beta chain family.</text>
</comment>
<sequence>MGTNAIVAVNSYTGYDMEDAMVINKSGYKCGFTHGSIYKSKFFGLSGTCYFGHNPQMPELREHLDNDGLPHPGSRL</sequence>
<dbReference type="EC" id="2.7.7.6" evidence="2"/>
<evidence type="ECO:0000256" key="6">
    <source>
        <dbReference type="ARBA" id="ARBA00023163"/>
    </source>
</evidence>
<dbReference type="GO" id="GO:0000428">
    <property type="term" value="C:DNA-directed RNA polymerase complex"/>
    <property type="evidence" value="ECO:0007669"/>
    <property type="project" value="UniProtKB-KW"/>
</dbReference>
<keyword evidence="4" id="KW-0808">Transferase</keyword>
<dbReference type="GO" id="GO:0003677">
    <property type="term" value="F:DNA binding"/>
    <property type="evidence" value="ECO:0007669"/>
    <property type="project" value="InterPro"/>
</dbReference>